<dbReference type="EMBL" id="AP022836">
    <property type="protein sequence ID" value="BCA97875.1"/>
    <property type="molecule type" value="Genomic_DNA"/>
</dbReference>
<keyword evidence="1" id="KW-0812">Transmembrane</keyword>
<organism evidence="2">
    <name type="scientific">Acinetobacter baumannii</name>
    <dbReference type="NCBI Taxonomy" id="470"/>
    <lineage>
        <taxon>Bacteria</taxon>
        <taxon>Pseudomonadati</taxon>
        <taxon>Pseudomonadota</taxon>
        <taxon>Gammaproteobacteria</taxon>
        <taxon>Moraxellales</taxon>
        <taxon>Moraxellaceae</taxon>
        <taxon>Acinetobacter</taxon>
        <taxon>Acinetobacter calcoaceticus/baumannii complex</taxon>
    </lineage>
</organism>
<sequence>MKIDFKMWMFPYLTYVVIFAIIGAILTMLIEGTYFKEVIYTTALFGIIVFFGLLSEKLGWGKERRATHLTHSHEEKLV</sequence>
<accession>A0A6F8TBG2</accession>
<gene>
    <name evidence="2" type="ORF">ATCC19606_02110</name>
</gene>
<keyword evidence="1" id="KW-1133">Transmembrane helix</keyword>
<keyword evidence="1" id="KW-0472">Membrane</keyword>
<protein>
    <submittedName>
        <fullName evidence="2">Uncharacterized protein</fullName>
    </submittedName>
</protein>
<evidence type="ECO:0000256" key="1">
    <source>
        <dbReference type="SAM" id="Phobius"/>
    </source>
</evidence>
<feature type="transmembrane region" description="Helical" evidence="1">
    <location>
        <begin position="12"/>
        <end position="32"/>
    </location>
</feature>
<reference evidence="2" key="1">
    <citation type="submission" date="2020-03" db="EMBL/GenBank/DDBJ databases">
        <title>Complete genome sequence of Acinetobacter baumannii ATCC19606T, which is a model strain for tolerization of antimicrobial agents.</title>
        <authorList>
            <person name="Tsubouchi T."/>
            <person name="Suzuki M."/>
            <person name="Niki M."/>
            <person name="Oinuma K."/>
            <person name="Niki M."/>
            <person name="Shibayama K."/>
            <person name="Kakeya H."/>
            <person name="Kaneko Y."/>
        </authorList>
    </citation>
    <scope>NUCLEOTIDE SEQUENCE</scope>
    <source>
        <strain evidence="2">ATCC19606</strain>
    </source>
</reference>
<evidence type="ECO:0000313" key="2">
    <source>
        <dbReference type="EMBL" id="BCA97875.1"/>
    </source>
</evidence>
<feature type="transmembrane region" description="Helical" evidence="1">
    <location>
        <begin position="38"/>
        <end position="55"/>
    </location>
</feature>
<dbReference type="AlphaFoldDB" id="A0A6F8TBG2"/>
<proteinExistence type="predicted"/>
<name>A0A6F8TBG2_ACIBA</name>